<dbReference type="EMBL" id="WTXG01000003">
    <property type="protein sequence ID" value="KAI0306755.1"/>
    <property type="molecule type" value="Genomic_DNA"/>
</dbReference>
<dbReference type="AlphaFoldDB" id="A0AAD4MAU6"/>
<proteinExistence type="predicted"/>
<reference evidence="1" key="1">
    <citation type="journal article" date="2022" name="New Phytol.">
        <title>Evolutionary transition to the ectomycorrhizal habit in the genomes of a hyperdiverse lineage of mushroom-forming fungi.</title>
        <authorList>
            <person name="Looney B."/>
            <person name="Miyauchi S."/>
            <person name="Morin E."/>
            <person name="Drula E."/>
            <person name="Courty P.E."/>
            <person name="Kohler A."/>
            <person name="Kuo A."/>
            <person name="LaButti K."/>
            <person name="Pangilinan J."/>
            <person name="Lipzen A."/>
            <person name="Riley R."/>
            <person name="Andreopoulos W."/>
            <person name="He G."/>
            <person name="Johnson J."/>
            <person name="Nolan M."/>
            <person name="Tritt A."/>
            <person name="Barry K.W."/>
            <person name="Grigoriev I.V."/>
            <person name="Nagy L.G."/>
            <person name="Hibbett D."/>
            <person name="Henrissat B."/>
            <person name="Matheny P.B."/>
            <person name="Labbe J."/>
            <person name="Martin F.M."/>
        </authorList>
    </citation>
    <scope>NUCLEOTIDE SEQUENCE</scope>
    <source>
        <strain evidence="1">BPL690</strain>
    </source>
</reference>
<gene>
    <name evidence="1" type="ORF">B0F90DRAFT_811418</name>
</gene>
<sequence length="91" mass="10444">MHPSLPRLVRVLPRSAIALPERGRPPLRLYEELPKDSRKPPTLLETLLKEKEVAGPNYPTNIRIEPISSRKTFAGIKRDLITPMKALLRER</sequence>
<accession>A0AAD4MAU6</accession>
<organism evidence="1 2">
    <name type="scientific">Multifurca ochricompacta</name>
    <dbReference type="NCBI Taxonomy" id="376703"/>
    <lineage>
        <taxon>Eukaryota</taxon>
        <taxon>Fungi</taxon>
        <taxon>Dikarya</taxon>
        <taxon>Basidiomycota</taxon>
        <taxon>Agaricomycotina</taxon>
        <taxon>Agaricomycetes</taxon>
        <taxon>Russulales</taxon>
        <taxon>Russulaceae</taxon>
        <taxon>Multifurca</taxon>
    </lineage>
</organism>
<protein>
    <submittedName>
        <fullName evidence="1">Uncharacterized protein</fullName>
    </submittedName>
</protein>
<keyword evidence="2" id="KW-1185">Reference proteome</keyword>
<name>A0AAD4MAU6_9AGAM</name>
<evidence type="ECO:0000313" key="2">
    <source>
        <dbReference type="Proteomes" id="UP001203297"/>
    </source>
</evidence>
<comment type="caution">
    <text evidence="1">The sequence shown here is derived from an EMBL/GenBank/DDBJ whole genome shotgun (WGS) entry which is preliminary data.</text>
</comment>
<dbReference type="Proteomes" id="UP001203297">
    <property type="component" value="Unassembled WGS sequence"/>
</dbReference>
<evidence type="ECO:0000313" key="1">
    <source>
        <dbReference type="EMBL" id="KAI0306755.1"/>
    </source>
</evidence>